<geneLocation type="plasmid" evidence="1 2">
    <name>pNCDO2118</name>
</geneLocation>
<evidence type="ECO:0000313" key="1">
    <source>
        <dbReference type="EMBL" id="AII13847.1"/>
    </source>
</evidence>
<gene>
    <name evidence="1" type="ORF">NCDO2118_p0011</name>
</gene>
<reference evidence="1 2" key="1">
    <citation type="submission" date="2014-07" db="EMBL/GenBank/DDBJ databases">
        <title>Genome sequence of Lactococcus lactis subsp. lactis NCDO 2118, a GABA-producing strain.</title>
        <authorList>
            <person name="Oliveira L.C."/>
            <person name="Saraiva T.D.L."/>
            <person name="Soares S.C."/>
            <person name="Ramos R.T.J."/>
            <person name="Sa P.H.C.G."/>
            <person name="Carneiro A.R."/>
            <person name="Miranda F."/>
            <person name="Freire M."/>
            <person name="Renan W."/>
            <person name="Oliveira A.F.Jr."/>
            <person name="Santos A.R."/>
            <person name="Pinto A.C."/>
            <person name="Souza B.M."/>
            <person name="Castro C.P."/>
            <person name="Diniz C.A.A."/>
            <person name="Rocha C.S."/>
            <person name="Mariano D.C.B."/>
            <person name="Aguiar E.L."/>
            <person name="Folador E.L."/>
            <person name="Barbosa E.G.V."/>
            <person name="Aburjaile F.F."/>
            <person name="Goncalves L.A."/>
            <person name="Guimaraes L.C."/>
            <person name="Azevedo M.S.P."/>
            <person name="Agresti P.C.M."/>
            <person name="Silva R.F."/>
            <person name="Tiwari S."/>
            <person name="Almeida S.S."/>
            <person name="Hassan S.S."/>
            <person name="Pereira V.B."/>
            <person name="Abreu V.A.C."/>
            <person name="Pereira U.P."/>
            <person name="Dorella F.A."/>
            <person name="Carvalho A.F."/>
            <person name="Pereira F.L."/>
            <person name="Leal C.A.G."/>
            <person name="Figueiredo H.C.P."/>
            <person name="Silva A."/>
            <person name="Miyoshi A."/>
            <person name="Azevedo V."/>
        </authorList>
    </citation>
    <scope>NUCLEOTIDE SEQUENCE [LARGE SCALE GENOMIC DNA]</scope>
    <source>
        <strain evidence="1 2">NCDO 2118</strain>
        <plasmid evidence="1 2">pNCDO2118</plasmid>
    </source>
</reference>
<dbReference type="KEGG" id="llx:NCDO2118_p0011"/>
<dbReference type="AlphaFoldDB" id="A0ABC8A935"/>
<name>A0ABC8A935_LACLL</name>
<protein>
    <submittedName>
        <fullName evidence="1">Uncharacterized protein</fullName>
    </submittedName>
</protein>
<dbReference type="EMBL" id="CP009055">
    <property type="protein sequence ID" value="AII13847.1"/>
    <property type="molecule type" value="Genomic_DNA"/>
</dbReference>
<keyword evidence="1" id="KW-0614">Plasmid</keyword>
<proteinExistence type="predicted"/>
<accession>A0ABC8A935</accession>
<sequence length="41" mass="4901">MFLQLVKYIGEQYIIDTLTYYSFYTKILELGNFATEQILLC</sequence>
<organism evidence="1 2">
    <name type="scientific">Lactococcus lactis subsp. lactis NCDO 2118</name>
    <dbReference type="NCBI Taxonomy" id="1117941"/>
    <lineage>
        <taxon>Bacteria</taxon>
        <taxon>Bacillati</taxon>
        <taxon>Bacillota</taxon>
        <taxon>Bacilli</taxon>
        <taxon>Lactobacillales</taxon>
        <taxon>Streptococcaceae</taxon>
        <taxon>Lactococcus</taxon>
    </lineage>
</organism>
<evidence type="ECO:0000313" key="2">
    <source>
        <dbReference type="Proteomes" id="UP000028594"/>
    </source>
</evidence>
<dbReference type="Proteomes" id="UP000028594">
    <property type="component" value="Plasmid pNCDO2118"/>
</dbReference>